<dbReference type="GO" id="GO:0005524">
    <property type="term" value="F:ATP binding"/>
    <property type="evidence" value="ECO:0007669"/>
    <property type="project" value="UniProtKB-KW"/>
</dbReference>
<dbReference type="CDD" id="cd18809">
    <property type="entry name" value="SF1_C_RecD"/>
    <property type="match status" value="1"/>
</dbReference>
<feature type="domain" description="DNA helicase Pif1-like 2B" evidence="12">
    <location>
        <begin position="1020"/>
        <end position="1051"/>
    </location>
</feature>
<gene>
    <name evidence="13" type="primary">PARPA_11062.1 scaffold 42475</name>
</gene>
<keyword evidence="14" id="KW-1185">Reference proteome</keyword>
<dbReference type="PANTHER" id="PTHR47642">
    <property type="entry name" value="ATP-DEPENDENT DNA HELICASE"/>
    <property type="match status" value="1"/>
</dbReference>
<dbReference type="EMBL" id="LN733311">
    <property type="protein sequence ID" value="CEP16785.1"/>
    <property type="molecule type" value="Genomic_DNA"/>
</dbReference>
<keyword evidence="1 9" id="KW-0547">Nucleotide-binding</keyword>
<evidence type="ECO:0000256" key="3">
    <source>
        <dbReference type="ARBA" id="ARBA00022801"/>
    </source>
</evidence>
<dbReference type="EC" id="5.6.2.3" evidence="9"/>
<organism evidence="13 14">
    <name type="scientific">Parasitella parasitica</name>
    <dbReference type="NCBI Taxonomy" id="35722"/>
    <lineage>
        <taxon>Eukaryota</taxon>
        <taxon>Fungi</taxon>
        <taxon>Fungi incertae sedis</taxon>
        <taxon>Mucoromycota</taxon>
        <taxon>Mucoromycotina</taxon>
        <taxon>Mucoromycetes</taxon>
        <taxon>Mucorales</taxon>
        <taxon>Mucorineae</taxon>
        <taxon>Mucoraceae</taxon>
        <taxon>Parasitella</taxon>
    </lineage>
</organism>
<dbReference type="Pfam" id="PF21530">
    <property type="entry name" value="Pif1_2B_dom"/>
    <property type="match status" value="1"/>
</dbReference>
<keyword evidence="9" id="KW-0233">DNA recombination</keyword>
<comment type="similarity">
    <text evidence="9">Belongs to the helicase family.</text>
</comment>
<dbReference type="GO" id="GO:0016887">
    <property type="term" value="F:ATP hydrolysis activity"/>
    <property type="evidence" value="ECO:0007669"/>
    <property type="project" value="RHEA"/>
</dbReference>
<evidence type="ECO:0000313" key="14">
    <source>
        <dbReference type="Proteomes" id="UP000054107"/>
    </source>
</evidence>
<evidence type="ECO:0000259" key="11">
    <source>
        <dbReference type="Pfam" id="PF14214"/>
    </source>
</evidence>
<dbReference type="Proteomes" id="UP000054107">
    <property type="component" value="Unassembled WGS sequence"/>
</dbReference>
<dbReference type="InterPro" id="IPR049163">
    <property type="entry name" value="Pif1-like_2B_dom"/>
</dbReference>
<evidence type="ECO:0000313" key="13">
    <source>
        <dbReference type="EMBL" id="CEP16785.1"/>
    </source>
</evidence>
<dbReference type="InterPro" id="IPR018247">
    <property type="entry name" value="EF_Hand_1_Ca_BS"/>
</dbReference>
<evidence type="ECO:0000256" key="4">
    <source>
        <dbReference type="ARBA" id="ARBA00022806"/>
    </source>
</evidence>
<dbReference type="GO" id="GO:0043139">
    <property type="term" value="F:5'-3' DNA helicase activity"/>
    <property type="evidence" value="ECO:0007669"/>
    <property type="project" value="UniProtKB-EC"/>
</dbReference>
<comment type="cofactor">
    <cofactor evidence="9">
        <name>Mg(2+)</name>
        <dbReference type="ChEBI" id="CHEBI:18420"/>
    </cofactor>
</comment>
<feature type="domain" description="DNA helicase Pif1-like DEAD-box helicase" evidence="10">
    <location>
        <begin position="759"/>
        <end position="908"/>
    </location>
</feature>
<evidence type="ECO:0000256" key="9">
    <source>
        <dbReference type="RuleBase" id="RU363044"/>
    </source>
</evidence>
<keyword evidence="4 9" id="KW-0347">Helicase</keyword>
<dbReference type="InterPro" id="IPR010285">
    <property type="entry name" value="DNA_helicase_pif1-like_DEAD"/>
</dbReference>
<dbReference type="OrthoDB" id="2449559at2759"/>
<reference evidence="13 14" key="1">
    <citation type="submission" date="2014-09" db="EMBL/GenBank/DDBJ databases">
        <authorList>
            <person name="Ellenberger Sabrina"/>
        </authorList>
    </citation>
    <scope>NUCLEOTIDE SEQUENCE [LARGE SCALE GENOMIC DNA]</scope>
    <source>
        <strain evidence="13 14">CBS 412.66</strain>
    </source>
</reference>
<dbReference type="GO" id="GO:0006310">
    <property type="term" value="P:DNA recombination"/>
    <property type="evidence" value="ECO:0007669"/>
    <property type="project" value="UniProtKB-KW"/>
</dbReference>
<sequence length="1177" mass="135037">MVCTTHRTGDESNIVRFVYPGHFVMAGSMNRLHNYEFAEMAYGGTLSLFFQRGQPSTINKKKVQDIYGALQAINPLLARYKQPKLTYALVNYHITENKKHIGAAANWKNHALFAMEDTNPQATDAEFYDLIIGKDDSGKMIKYSHPSLIALIFPYLFTTCTGHYSMMNKKSSDNDTPLEKRAYEIPEERGGVAFATIRGESLTSFAKSRLLMKDRRFAQDPLFLFFMLDTIEKNKIATANRFVISTKGRTQKLKQRDIVNPQTKKLNKNIISTVPPHIRSSYAYKKRNYLDLQCIFDNLGSPQLFLTFSCSDNSEDFRSLIPGMANAWDDPVVFAMHWKRKWLKFFNNYILGYFADQIGGVKEYSWVLEVQDRGSPHIHLVLWTEKTVNELIDMNVVHTWFPPGNSSTSDPLMHQLVNTHQLHSCNLNYCKRGHPERPCRFGFPKPEAPVTYMDFDHRVTYQRGVADCMVNNYNPYLLATFRTNMDIQYNDGPQAVRYLAKYMSKDDYGTSVSFESKEQGYRQKSAFVKEAEHLKTRIVGAIEATYDLLGWHKHSNSRSVVFLNTGLYSYDSLRVRTDVKELNEDSEDIYAKTSVFIYEKRDGAKKLTLPEFFCFYNRSSGDNNNQSTLLQESINRRFYAGSSLPKYVFSENATFVLRTRDKVAFWRTFNQSEMNGESFYYQQVVTKKAIFNTTFQKAKGNFASWKDYYEYLITLPLEEGGIEPSTSRVNVSSIDDILDLDRGDKVTKMELKLMLRNANEDQKSIYNHVKNELEINSAAFISGAAGVGKSYVLRMFERYYRLKGYKVYKLAPTGVAAHNIAGQTLHRFFGMANHSVVPNFQLLDEYVKLYPKIILLIDEYSMISATLLNSINDSLIKTTNRASIMGGVKTIFFGDIAQLLPIQKNESSMWNTAIYNTVNRYDLIQPVRQKDEKFIGILNKVRLGFFDEDVILFINERTVLKRNLPWNCLRLYTTRERVDKANKHDMKDFPGEKTVIPAIDNYVGTVGTARRVLKETRLAQELILKIGMPVMLIQNLNVSLGWVNGTIATIFEIDEDNIGLKKYDDNNDTDENEQLYWIQRISRQVAGTSYARTQFPILPAFASTIHKAQSATIDCVGIFLDNMLTHGQLYVAMSRVKKASDLHFFGAPLPLQITRKYGVNVDAVSICRGKVYNDDSE</sequence>
<evidence type="ECO:0000256" key="8">
    <source>
        <dbReference type="ARBA" id="ARBA00023235"/>
    </source>
</evidence>
<dbReference type="PANTHER" id="PTHR47642:SF5">
    <property type="entry name" value="ATP-DEPENDENT DNA HELICASE"/>
    <property type="match status" value="1"/>
</dbReference>
<dbReference type="AlphaFoldDB" id="A0A0B7NMM1"/>
<keyword evidence="7 9" id="KW-0234">DNA repair</keyword>
<feature type="domain" description="Helitron helicase-like" evidence="11">
    <location>
        <begin position="207"/>
        <end position="382"/>
    </location>
</feature>
<keyword evidence="6" id="KW-0238">DNA-binding</keyword>
<evidence type="ECO:0000259" key="12">
    <source>
        <dbReference type="Pfam" id="PF21530"/>
    </source>
</evidence>
<dbReference type="GO" id="GO:0000723">
    <property type="term" value="P:telomere maintenance"/>
    <property type="evidence" value="ECO:0007669"/>
    <property type="project" value="InterPro"/>
</dbReference>
<protein>
    <recommendedName>
        <fullName evidence="9">ATP-dependent DNA helicase</fullName>
        <ecNumber evidence="9">5.6.2.3</ecNumber>
    </recommendedName>
</protein>
<keyword evidence="3 9" id="KW-0378">Hydrolase</keyword>
<dbReference type="InterPro" id="IPR051055">
    <property type="entry name" value="PIF1_helicase"/>
</dbReference>
<evidence type="ECO:0000256" key="5">
    <source>
        <dbReference type="ARBA" id="ARBA00022840"/>
    </source>
</evidence>
<evidence type="ECO:0000256" key="2">
    <source>
        <dbReference type="ARBA" id="ARBA00022763"/>
    </source>
</evidence>
<dbReference type="InterPro" id="IPR027417">
    <property type="entry name" value="P-loop_NTPase"/>
</dbReference>
<dbReference type="Gene3D" id="3.40.50.300">
    <property type="entry name" value="P-loop containing nucleotide triphosphate hydrolases"/>
    <property type="match status" value="2"/>
</dbReference>
<name>A0A0B7NMM1_9FUNG</name>
<dbReference type="GO" id="GO:0006281">
    <property type="term" value="P:DNA repair"/>
    <property type="evidence" value="ECO:0007669"/>
    <property type="project" value="UniProtKB-KW"/>
</dbReference>
<evidence type="ECO:0000256" key="6">
    <source>
        <dbReference type="ARBA" id="ARBA00023125"/>
    </source>
</evidence>
<dbReference type="PROSITE" id="PS00018">
    <property type="entry name" value="EF_HAND_1"/>
    <property type="match status" value="1"/>
</dbReference>
<keyword evidence="5 9" id="KW-0067">ATP-binding</keyword>
<dbReference type="InterPro" id="IPR025476">
    <property type="entry name" value="Helitron_helicase-like"/>
</dbReference>
<evidence type="ECO:0000259" key="10">
    <source>
        <dbReference type="Pfam" id="PF05970"/>
    </source>
</evidence>
<dbReference type="Pfam" id="PF14214">
    <property type="entry name" value="Helitron_like_N"/>
    <property type="match status" value="1"/>
</dbReference>
<dbReference type="STRING" id="35722.A0A0B7NMM1"/>
<evidence type="ECO:0000256" key="7">
    <source>
        <dbReference type="ARBA" id="ARBA00023204"/>
    </source>
</evidence>
<dbReference type="SUPFAM" id="SSF52540">
    <property type="entry name" value="P-loop containing nucleoside triphosphate hydrolases"/>
    <property type="match status" value="2"/>
</dbReference>
<evidence type="ECO:0000256" key="1">
    <source>
        <dbReference type="ARBA" id="ARBA00022741"/>
    </source>
</evidence>
<keyword evidence="2 9" id="KW-0227">DNA damage</keyword>
<keyword evidence="8" id="KW-0413">Isomerase</keyword>
<comment type="catalytic activity">
    <reaction evidence="9">
        <text>ATP + H2O = ADP + phosphate + H(+)</text>
        <dbReference type="Rhea" id="RHEA:13065"/>
        <dbReference type="ChEBI" id="CHEBI:15377"/>
        <dbReference type="ChEBI" id="CHEBI:15378"/>
        <dbReference type="ChEBI" id="CHEBI:30616"/>
        <dbReference type="ChEBI" id="CHEBI:43474"/>
        <dbReference type="ChEBI" id="CHEBI:456216"/>
        <dbReference type="EC" id="5.6.2.3"/>
    </reaction>
</comment>
<proteinExistence type="inferred from homology"/>
<accession>A0A0B7NMM1</accession>
<dbReference type="Pfam" id="PF05970">
    <property type="entry name" value="PIF1"/>
    <property type="match status" value="1"/>
</dbReference>